<sequence length="328" mass="36302">MAPRNRKYAREVEELLTDFLSNLTDELFLEMALIAEGAAQLDKVAVKRFGRALAAHGLDIYKEFEMMTRCGVHVPSFMRFLEPGDADGMWQVDDVRCATPAFGFNNLDAVTAELWALSASAGQPAVSALFLPVPTTGLTPFLLFSVFSDEAGNFAVNFGLKEGFRWSSIQSQPIVRKLEQLLNLNQGLDVRFFDEAAERLLAALANRPADTVGDYQKAFVTEWLKQEMRPVGTLEPLAAQRIAESIRQAMTQILDETTSAKDAQHGKQVKALRSQLEKADLLSKGSQNRAARLEAELKTLRRQAGQAQVVATTRSHQSIGQALDLLFE</sequence>
<evidence type="ECO:0000256" key="1">
    <source>
        <dbReference type="SAM" id="Coils"/>
    </source>
</evidence>
<accession>A0A119HFD7</accession>
<evidence type="ECO:0000313" key="2">
    <source>
        <dbReference type="EMBL" id="KWA83747.1"/>
    </source>
</evidence>
<dbReference type="AlphaFoldDB" id="A0A119HFD7"/>
<keyword evidence="1" id="KW-0175">Coiled coil</keyword>
<protein>
    <submittedName>
        <fullName evidence="2">Uncharacterized protein</fullName>
    </submittedName>
</protein>
<organism evidence="2 3">
    <name type="scientific">Burkholderia ubonensis</name>
    <dbReference type="NCBI Taxonomy" id="101571"/>
    <lineage>
        <taxon>Bacteria</taxon>
        <taxon>Pseudomonadati</taxon>
        <taxon>Pseudomonadota</taxon>
        <taxon>Betaproteobacteria</taxon>
        <taxon>Burkholderiales</taxon>
        <taxon>Burkholderiaceae</taxon>
        <taxon>Burkholderia</taxon>
        <taxon>Burkholderia cepacia complex</taxon>
    </lineage>
</organism>
<gene>
    <name evidence="2" type="ORF">WL29_20495</name>
</gene>
<dbReference type="EMBL" id="LPHD01000049">
    <property type="protein sequence ID" value="KWA83747.1"/>
    <property type="molecule type" value="Genomic_DNA"/>
</dbReference>
<name>A0A119HFD7_9BURK</name>
<evidence type="ECO:0000313" key="3">
    <source>
        <dbReference type="Proteomes" id="UP000060630"/>
    </source>
</evidence>
<dbReference type="Proteomes" id="UP000060630">
    <property type="component" value="Unassembled WGS sequence"/>
</dbReference>
<reference evidence="2 3" key="1">
    <citation type="submission" date="2015-11" db="EMBL/GenBank/DDBJ databases">
        <title>Expanding the genomic diversity of Burkholderia species for the development of highly accurate diagnostics.</title>
        <authorList>
            <person name="Sahl J."/>
            <person name="Keim P."/>
            <person name="Wagner D."/>
        </authorList>
    </citation>
    <scope>NUCLEOTIDE SEQUENCE [LARGE SCALE GENOMIC DNA]</scope>
    <source>
        <strain evidence="2 3">MSMB2087WGS</strain>
    </source>
</reference>
<comment type="caution">
    <text evidence="2">The sequence shown here is derived from an EMBL/GenBank/DDBJ whole genome shotgun (WGS) entry which is preliminary data.</text>
</comment>
<feature type="coiled-coil region" evidence="1">
    <location>
        <begin position="276"/>
        <end position="310"/>
    </location>
</feature>
<dbReference type="RefSeq" id="WP_060191896.1">
    <property type="nucleotide sequence ID" value="NZ_LPHD01000049.1"/>
</dbReference>
<proteinExistence type="predicted"/>